<proteinExistence type="predicted"/>
<dbReference type="RefSeq" id="WP_162318612.1">
    <property type="nucleotide sequence ID" value="NZ_JAHQXF010000002.1"/>
</dbReference>
<protein>
    <submittedName>
        <fullName evidence="1">Hydrogenase maturation nickel metallochaperone HypA</fullName>
    </submittedName>
</protein>
<evidence type="ECO:0000313" key="1">
    <source>
        <dbReference type="EMBL" id="MBV0925808.1"/>
    </source>
</evidence>
<dbReference type="EMBL" id="JAHQXF010000002">
    <property type="protein sequence ID" value="MBV0925808.1"/>
    <property type="molecule type" value="Genomic_DNA"/>
</dbReference>
<evidence type="ECO:0000313" key="2">
    <source>
        <dbReference type="Proteomes" id="UP000766550"/>
    </source>
</evidence>
<dbReference type="Proteomes" id="UP000766550">
    <property type="component" value="Unassembled WGS sequence"/>
</dbReference>
<comment type="caution">
    <text evidence="1">The sequence shown here is derived from an EMBL/GenBank/DDBJ whole genome shotgun (WGS) entry which is preliminary data.</text>
</comment>
<accession>A0A8J7YG08</accession>
<organism evidence="1 2">
    <name type="scientific">Haloarcula limicola</name>
    <dbReference type="NCBI Taxonomy" id="1429915"/>
    <lineage>
        <taxon>Archaea</taxon>
        <taxon>Methanobacteriati</taxon>
        <taxon>Methanobacteriota</taxon>
        <taxon>Stenosarchaea group</taxon>
        <taxon>Halobacteria</taxon>
        <taxon>Halobacteriales</taxon>
        <taxon>Haloarculaceae</taxon>
        <taxon>Haloarcula</taxon>
    </lineage>
</organism>
<keyword evidence="2" id="KW-1185">Reference proteome</keyword>
<gene>
    <name evidence="1" type="ORF">KTS45_16510</name>
</gene>
<dbReference type="Gene3D" id="2.20.28.30">
    <property type="entry name" value="RNA polymerase ii, chain L"/>
    <property type="match status" value="1"/>
</dbReference>
<sequence length="56" mass="6315">MSVLDTVKQKVGVAEEKPEYRCEDCGNEFESDSDPGSYWFQCPECGSEDLTEMDAE</sequence>
<reference evidence="1 2" key="1">
    <citation type="submission" date="2021-06" db="EMBL/GenBank/DDBJ databases">
        <title>New haloarchaea isolates fom saline soil.</title>
        <authorList>
            <person name="Duran-Viseras A."/>
            <person name="Sanchez-Porro C.S."/>
            <person name="Ventosa A."/>
        </authorList>
    </citation>
    <scope>NUCLEOTIDE SEQUENCE [LARGE SCALE GENOMIC DNA]</scope>
    <source>
        <strain evidence="1 2">JCM 183640</strain>
    </source>
</reference>
<dbReference type="AlphaFoldDB" id="A0A8J7YG08"/>
<dbReference type="OrthoDB" id="295069at2157"/>
<name>A0A8J7YG08_9EURY</name>